<dbReference type="Pfam" id="PF00625">
    <property type="entry name" value="Guanylate_kin"/>
    <property type="match status" value="1"/>
</dbReference>
<organism evidence="8 9">
    <name type="scientific">Brachionus calyciflorus</name>
    <dbReference type="NCBI Taxonomy" id="104777"/>
    <lineage>
        <taxon>Eukaryota</taxon>
        <taxon>Metazoa</taxon>
        <taxon>Spiralia</taxon>
        <taxon>Gnathifera</taxon>
        <taxon>Rotifera</taxon>
        <taxon>Eurotatoria</taxon>
        <taxon>Monogononta</taxon>
        <taxon>Pseudotrocha</taxon>
        <taxon>Ploima</taxon>
        <taxon>Brachionidae</taxon>
        <taxon>Brachionus</taxon>
    </lineage>
</organism>
<comment type="caution">
    <text evidence="8">The sequence shown here is derived from an EMBL/GenBank/DDBJ whole genome shotgun (WGS) entry which is preliminary data.</text>
</comment>
<dbReference type="PROSITE" id="PS50106">
    <property type="entry name" value="PDZ"/>
    <property type="match status" value="1"/>
</dbReference>
<evidence type="ECO:0000256" key="4">
    <source>
        <dbReference type="SAM" id="MobiDB-lite"/>
    </source>
</evidence>
<dbReference type="Proteomes" id="UP000663879">
    <property type="component" value="Unassembled WGS sequence"/>
</dbReference>
<dbReference type="PROSITE" id="PS50052">
    <property type="entry name" value="GUANYLATE_KINASE_2"/>
    <property type="match status" value="1"/>
</dbReference>
<dbReference type="Gene3D" id="2.30.42.10">
    <property type="match status" value="1"/>
</dbReference>
<dbReference type="Gene3D" id="2.30.30.40">
    <property type="entry name" value="SH3 Domains"/>
    <property type="match status" value="1"/>
</dbReference>
<dbReference type="SMART" id="SM00326">
    <property type="entry name" value="SH3"/>
    <property type="match status" value="1"/>
</dbReference>
<proteinExistence type="inferred from homology"/>
<dbReference type="InterPro" id="IPR001478">
    <property type="entry name" value="PDZ"/>
</dbReference>
<comment type="similarity">
    <text evidence="1">Belongs to the MAGUK family.</text>
</comment>
<dbReference type="CDD" id="cd00071">
    <property type="entry name" value="GMPK"/>
    <property type="match status" value="1"/>
</dbReference>
<feature type="compositionally biased region" description="Basic residues" evidence="4">
    <location>
        <begin position="18"/>
        <end position="31"/>
    </location>
</feature>
<feature type="domain" description="Guanylate kinase-like" evidence="6">
    <location>
        <begin position="679"/>
        <end position="860"/>
    </location>
</feature>
<dbReference type="PROSITE" id="PS50002">
    <property type="entry name" value="SH3"/>
    <property type="match status" value="1"/>
</dbReference>
<evidence type="ECO:0000256" key="1">
    <source>
        <dbReference type="ARBA" id="ARBA00007014"/>
    </source>
</evidence>
<dbReference type="EMBL" id="CAJNOC010001166">
    <property type="protein sequence ID" value="CAF0841082.1"/>
    <property type="molecule type" value="Genomic_DNA"/>
</dbReference>
<feature type="domain" description="SH3" evidence="5">
    <location>
        <begin position="551"/>
        <end position="626"/>
    </location>
</feature>
<dbReference type="InterPro" id="IPR001452">
    <property type="entry name" value="SH3_domain"/>
</dbReference>
<dbReference type="OrthoDB" id="43580at2759"/>
<name>A0A813VR37_9BILA</name>
<evidence type="ECO:0008006" key="10">
    <source>
        <dbReference type="Google" id="ProtNLM"/>
    </source>
</evidence>
<feature type="compositionally biased region" description="Low complexity" evidence="4">
    <location>
        <begin position="72"/>
        <end position="105"/>
    </location>
</feature>
<protein>
    <recommendedName>
        <fullName evidence="10">MPP5</fullName>
    </recommendedName>
</protein>
<evidence type="ECO:0000259" key="6">
    <source>
        <dbReference type="PROSITE" id="PS50052"/>
    </source>
</evidence>
<dbReference type="PROSITE" id="PS00856">
    <property type="entry name" value="GUANYLATE_KINASE_1"/>
    <property type="match status" value="1"/>
</dbReference>
<accession>A0A813VR37</accession>
<gene>
    <name evidence="8" type="ORF">OXX778_LOCUS8459</name>
</gene>
<dbReference type="Pfam" id="PF00595">
    <property type="entry name" value="PDZ"/>
    <property type="match status" value="1"/>
</dbReference>
<feature type="domain" description="PDZ" evidence="7">
    <location>
        <begin position="454"/>
        <end position="533"/>
    </location>
</feature>
<evidence type="ECO:0000259" key="7">
    <source>
        <dbReference type="PROSITE" id="PS50106"/>
    </source>
</evidence>
<dbReference type="InterPro" id="IPR008145">
    <property type="entry name" value="GK/Ca_channel_bsu"/>
</dbReference>
<dbReference type="InterPro" id="IPR036028">
    <property type="entry name" value="SH3-like_dom_sf"/>
</dbReference>
<dbReference type="SMART" id="SM00072">
    <property type="entry name" value="GuKc"/>
    <property type="match status" value="1"/>
</dbReference>
<keyword evidence="9" id="KW-1185">Reference proteome</keyword>
<evidence type="ECO:0000313" key="8">
    <source>
        <dbReference type="EMBL" id="CAF0841082.1"/>
    </source>
</evidence>
<keyword evidence="2 3" id="KW-0728">SH3 domain</keyword>
<dbReference type="InterPro" id="IPR050716">
    <property type="entry name" value="MAGUK"/>
</dbReference>
<dbReference type="Gene3D" id="3.40.50.300">
    <property type="entry name" value="P-loop containing nucleotide triphosphate hydrolases"/>
    <property type="match status" value="1"/>
</dbReference>
<dbReference type="InterPro" id="IPR020590">
    <property type="entry name" value="Guanylate_kinase_CS"/>
</dbReference>
<dbReference type="SUPFAM" id="SSF50044">
    <property type="entry name" value="SH3-domain"/>
    <property type="match status" value="1"/>
</dbReference>
<feature type="region of interest" description="Disordered" evidence="4">
    <location>
        <begin position="1"/>
        <end position="42"/>
    </location>
</feature>
<feature type="region of interest" description="Disordered" evidence="4">
    <location>
        <begin position="69"/>
        <end position="106"/>
    </location>
</feature>
<dbReference type="AlphaFoldDB" id="A0A813VR37"/>
<dbReference type="InterPro" id="IPR027417">
    <property type="entry name" value="P-loop_NTPase"/>
</dbReference>
<evidence type="ECO:0000256" key="2">
    <source>
        <dbReference type="ARBA" id="ARBA00022443"/>
    </source>
</evidence>
<dbReference type="InterPro" id="IPR036034">
    <property type="entry name" value="PDZ_sf"/>
</dbReference>
<sequence length="878" mass="101011">MVMQTESKGIMSTLIPKLGKKHVTSSPHTKRQAPPPPPTVHELSINVDKIDQHSSLFSTSSTCSNDKKLFTSSSTSSSKNKSVSVSSPSSTGSSESAIFSSSSSSPKTRKFFNNFDSNVTDYFEEILIDESCDHREMPIDCPENFIPEFKTKPCFPPPPSQPQQLVQNKLLTFFNQSYSSMQFIDEESKSKLNITETKEIPFQEPVIDSKPNLGKILFEKQKMGLVNNGFEQDEFDLKPIEREQDEKLVDLIVQDDSDKRIDLNQIHSHMDLIKNQIQTFNYDEVKNLNEIEMDLLIKSYDKDVNGLNELTTTTQFKNTLSLYNKFISVCSKYDFKPVTVDATHLVKDVMKLIENYNKLDLNCEYTELSRLLNNLKSLIKTHDECGVNYEDLNLKQQNQNKSLAFKLKKLEDEKIDLPKETEVIDDDEDETLISDEGKFLLKKAEHYNVDNLKLVNIEKTEAPLGATIRNKDGNIIISRIVIGGAAHESGLLHEDDEILEINNLPVRGKTISDICELLSNLTGIVSFLIIPNMSYEPVDMDSQIRPIKIQDKTIHIRALFNYNPQEDLYLPCKELGLQFTKGDILHVISEDDSQWWQAYKEDGLTQSSSSSLAGLIPSQQFQEKRNEKLQSMIGDSFMDRKKRGFCYRRNLKNSRRKFLGPIDEVLTYEEVVLYKPVQKRPIILIGPHSIGRHELRKKLMQTYPSMFEVAVPHTTRSQRKDEINGKDYHFIPKHIFEVDIKQGRFIEHGEFEKNLYGTSHESIKKVIQNEKICVLNLYPQALKALRSSDLIPYIIYIGPPNLNKLKELKTSMGESFKECDLLDVIDKGREMEELYGHYFDKTIRNFDMQSTFDELYETICKVHNEHTWIPVSWLNNNK</sequence>
<evidence type="ECO:0000259" key="5">
    <source>
        <dbReference type="PROSITE" id="PS50002"/>
    </source>
</evidence>
<evidence type="ECO:0000313" key="9">
    <source>
        <dbReference type="Proteomes" id="UP000663879"/>
    </source>
</evidence>
<dbReference type="Pfam" id="PF07653">
    <property type="entry name" value="SH3_2"/>
    <property type="match status" value="1"/>
</dbReference>
<reference evidence="8" key="1">
    <citation type="submission" date="2021-02" db="EMBL/GenBank/DDBJ databases">
        <authorList>
            <person name="Nowell W R."/>
        </authorList>
    </citation>
    <scope>NUCLEOTIDE SEQUENCE</scope>
    <source>
        <strain evidence="8">Ploen Becks lab</strain>
    </source>
</reference>
<dbReference type="SUPFAM" id="SSF50156">
    <property type="entry name" value="PDZ domain-like"/>
    <property type="match status" value="1"/>
</dbReference>
<dbReference type="SMART" id="SM00228">
    <property type="entry name" value="PDZ"/>
    <property type="match status" value="1"/>
</dbReference>
<evidence type="ECO:0000256" key="3">
    <source>
        <dbReference type="PROSITE-ProRule" id="PRU00192"/>
    </source>
</evidence>
<dbReference type="InterPro" id="IPR008144">
    <property type="entry name" value="Guanylate_kin-like_dom"/>
</dbReference>
<dbReference type="PANTHER" id="PTHR23122">
    <property type="entry name" value="MEMBRANE-ASSOCIATED GUANYLATE KINASE MAGUK"/>
    <property type="match status" value="1"/>
</dbReference>
<dbReference type="SUPFAM" id="SSF52540">
    <property type="entry name" value="P-loop containing nucleoside triphosphate hydrolases"/>
    <property type="match status" value="1"/>
</dbReference>